<keyword evidence="1" id="KW-1133">Transmembrane helix</keyword>
<reference evidence="2 3" key="1">
    <citation type="submission" date="2024-04" db="EMBL/GenBank/DDBJ databases">
        <title>Human intestinal bacterial collection.</title>
        <authorList>
            <person name="Pauvert C."/>
            <person name="Hitch T.C.A."/>
            <person name="Clavel T."/>
        </authorList>
    </citation>
    <scope>NUCLEOTIDE SEQUENCE [LARGE SCALE GENOMIC DNA]</scope>
    <source>
        <strain evidence="2 3">CLA-AA-H174</strain>
    </source>
</reference>
<keyword evidence="1" id="KW-0472">Membrane</keyword>
<keyword evidence="1" id="KW-0812">Transmembrane</keyword>
<sequence length="154" mass="17094">METFSIFALTMTFLLAVYYAIIIVLDLKKIAPSEKKADEEVFKTSTNHVPQVLEEEQPVDVDEDSFLHSSSEISETGVTSIESSQELPASITVEDVEQMDVNEVYARISNAKKEMITCKADVEEEISSNDFLQNMIDGEAFINSFAENLGGVSI</sequence>
<dbReference type="Proteomes" id="UP001465717">
    <property type="component" value="Unassembled WGS sequence"/>
</dbReference>
<evidence type="ECO:0008006" key="4">
    <source>
        <dbReference type="Google" id="ProtNLM"/>
    </source>
</evidence>
<accession>A0ABV1FW94</accession>
<dbReference type="EMBL" id="JBBNGE010000008">
    <property type="protein sequence ID" value="MEQ2507416.1"/>
    <property type="molecule type" value="Genomic_DNA"/>
</dbReference>
<dbReference type="RefSeq" id="WP_349225685.1">
    <property type="nucleotide sequence ID" value="NZ_JBBNFG020000004.1"/>
</dbReference>
<protein>
    <recommendedName>
        <fullName evidence="4">ATP synthase F0 subunit 8</fullName>
    </recommendedName>
</protein>
<organism evidence="2 3">
    <name type="scientific">Segatella sinensis</name>
    <dbReference type="NCBI Taxonomy" id="3085167"/>
    <lineage>
        <taxon>Bacteria</taxon>
        <taxon>Pseudomonadati</taxon>
        <taxon>Bacteroidota</taxon>
        <taxon>Bacteroidia</taxon>
        <taxon>Bacteroidales</taxon>
        <taxon>Prevotellaceae</taxon>
        <taxon>Segatella</taxon>
    </lineage>
</organism>
<gene>
    <name evidence="2" type="ORF">AAAT87_03855</name>
</gene>
<proteinExistence type="predicted"/>
<feature type="transmembrane region" description="Helical" evidence="1">
    <location>
        <begin position="6"/>
        <end position="27"/>
    </location>
</feature>
<comment type="caution">
    <text evidence="2">The sequence shown here is derived from an EMBL/GenBank/DDBJ whole genome shotgun (WGS) entry which is preliminary data.</text>
</comment>
<keyword evidence="3" id="KW-1185">Reference proteome</keyword>
<evidence type="ECO:0000313" key="2">
    <source>
        <dbReference type="EMBL" id="MEQ2507416.1"/>
    </source>
</evidence>
<evidence type="ECO:0000313" key="3">
    <source>
        <dbReference type="Proteomes" id="UP001465717"/>
    </source>
</evidence>
<evidence type="ECO:0000256" key="1">
    <source>
        <dbReference type="SAM" id="Phobius"/>
    </source>
</evidence>
<name>A0ABV1FW94_9BACT</name>